<sequence>MGGHAVARAGRSTRMNRQVGSGGAGLRSMNARDVLAALHGSDEARTVADLAGEVRLTRPTVEAALAELVQMGWVQEVPPEAVPNRAGRRARRFRFHAAAGLLMGVDVGPHAVTCLISDLAGAVVHSEEERYDDHGDAATAWAVIRAVVERALDAVSATRVLATTVGVPAVVGPDGVIAYSVVVPGWLRAGIPSLISSSFPSDATFFDNDVKLATLAEAEWGGLRDARHAIFLLAGRQIGAGLIVNGELTRGANGAAGEIGGLDSVDWASAPVGLTDSFDPPLAIEQIFERAAEADPAAVGAVAVFARDIAEGVAALALTVDPEVVVVAGEAVLAGDAFLVPLRRALSSLCLSTPRIEPTSLGTRAVALGALARSLEHVRDAVLELPRP</sequence>
<dbReference type="GO" id="GO:0006355">
    <property type="term" value="P:regulation of DNA-templated transcription"/>
    <property type="evidence" value="ECO:0007669"/>
    <property type="project" value="InterPro"/>
</dbReference>
<dbReference type="PANTHER" id="PTHR18964">
    <property type="entry name" value="ROK (REPRESSOR, ORF, KINASE) FAMILY"/>
    <property type="match status" value="1"/>
</dbReference>
<dbReference type="AlphaFoldDB" id="A0A5C1YDN9"/>
<evidence type="ECO:0000256" key="1">
    <source>
        <dbReference type="ARBA" id="ARBA00006479"/>
    </source>
</evidence>
<proteinExistence type="inferred from homology"/>
<evidence type="ECO:0000313" key="5">
    <source>
        <dbReference type="Proteomes" id="UP000324678"/>
    </source>
</evidence>
<protein>
    <submittedName>
        <fullName evidence="4">ROK family protein</fullName>
    </submittedName>
</protein>
<dbReference type="PANTHER" id="PTHR18964:SF149">
    <property type="entry name" value="BIFUNCTIONAL UDP-N-ACETYLGLUCOSAMINE 2-EPIMERASE_N-ACETYLMANNOSAMINE KINASE"/>
    <property type="match status" value="1"/>
</dbReference>
<evidence type="ECO:0000259" key="3">
    <source>
        <dbReference type="Pfam" id="PF09339"/>
    </source>
</evidence>
<dbReference type="KEGG" id="ail:FLP10_07180"/>
<reference evidence="4 5" key="1">
    <citation type="submission" date="2019-09" db="EMBL/GenBank/DDBJ databases">
        <title>Genome sequencing of strain KACC 19306.</title>
        <authorList>
            <person name="Heo J."/>
            <person name="Kim S.-J."/>
            <person name="Kim J.-S."/>
            <person name="Hong S.-B."/>
            <person name="Kwon S.-W."/>
        </authorList>
    </citation>
    <scope>NUCLEOTIDE SEQUENCE [LARGE SCALE GENOMIC DNA]</scope>
    <source>
        <strain evidence="4 5">KACC 19306</strain>
    </source>
</reference>
<feature type="region of interest" description="Disordered" evidence="2">
    <location>
        <begin position="1"/>
        <end position="24"/>
    </location>
</feature>
<dbReference type="InterPro" id="IPR005471">
    <property type="entry name" value="Tscrpt_reg_IclR_N"/>
</dbReference>
<dbReference type="InterPro" id="IPR000600">
    <property type="entry name" value="ROK"/>
</dbReference>
<dbReference type="InterPro" id="IPR036388">
    <property type="entry name" value="WH-like_DNA-bd_sf"/>
</dbReference>
<dbReference type="Proteomes" id="UP000324678">
    <property type="component" value="Chromosome"/>
</dbReference>
<gene>
    <name evidence="4" type="ORF">FLP10_07180</name>
</gene>
<evidence type="ECO:0000313" key="4">
    <source>
        <dbReference type="EMBL" id="QEO14223.1"/>
    </source>
</evidence>
<dbReference type="OrthoDB" id="37575at2"/>
<dbReference type="EMBL" id="CP043505">
    <property type="protein sequence ID" value="QEO14223.1"/>
    <property type="molecule type" value="Genomic_DNA"/>
</dbReference>
<dbReference type="SUPFAM" id="SSF46785">
    <property type="entry name" value="Winged helix' DNA-binding domain"/>
    <property type="match status" value="1"/>
</dbReference>
<dbReference type="InterPro" id="IPR043129">
    <property type="entry name" value="ATPase_NBD"/>
</dbReference>
<dbReference type="Gene3D" id="1.10.10.10">
    <property type="entry name" value="Winged helix-like DNA-binding domain superfamily/Winged helix DNA-binding domain"/>
    <property type="match status" value="1"/>
</dbReference>
<accession>A0A5C1YDN9</accession>
<name>A0A5C1YDN9_9MICO</name>
<dbReference type="CDD" id="cd23763">
    <property type="entry name" value="ASKHA_ATPase_ROK"/>
    <property type="match status" value="1"/>
</dbReference>
<keyword evidence="5" id="KW-1185">Reference proteome</keyword>
<dbReference type="GO" id="GO:0003677">
    <property type="term" value="F:DNA binding"/>
    <property type="evidence" value="ECO:0007669"/>
    <property type="project" value="InterPro"/>
</dbReference>
<dbReference type="Pfam" id="PF00480">
    <property type="entry name" value="ROK"/>
    <property type="match status" value="2"/>
</dbReference>
<dbReference type="SUPFAM" id="SSF53067">
    <property type="entry name" value="Actin-like ATPase domain"/>
    <property type="match status" value="1"/>
</dbReference>
<organism evidence="4 5">
    <name type="scientific">Agromyces intestinalis</name>
    <dbReference type="NCBI Taxonomy" id="2592652"/>
    <lineage>
        <taxon>Bacteria</taxon>
        <taxon>Bacillati</taxon>
        <taxon>Actinomycetota</taxon>
        <taxon>Actinomycetes</taxon>
        <taxon>Micrococcales</taxon>
        <taxon>Microbacteriaceae</taxon>
        <taxon>Agromyces</taxon>
    </lineage>
</organism>
<comment type="similarity">
    <text evidence="1">Belongs to the ROK (NagC/XylR) family.</text>
</comment>
<feature type="domain" description="HTH iclR-type" evidence="3">
    <location>
        <begin position="31"/>
        <end position="77"/>
    </location>
</feature>
<evidence type="ECO:0000256" key="2">
    <source>
        <dbReference type="SAM" id="MobiDB-lite"/>
    </source>
</evidence>
<dbReference type="Pfam" id="PF09339">
    <property type="entry name" value="HTH_IclR"/>
    <property type="match status" value="1"/>
</dbReference>
<dbReference type="Gene3D" id="3.30.420.40">
    <property type="match status" value="4"/>
</dbReference>
<dbReference type="InterPro" id="IPR036390">
    <property type="entry name" value="WH_DNA-bd_sf"/>
</dbReference>